<keyword evidence="12" id="KW-1185">Reference proteome</keyword>
<evidence type="ECO:0000256" key="9">
    <source>
        <dbReference type="RuleBase" id="RU364020"/>
    </source>
</evidence>
<dbReference type="AlphaFoldDB" id="R7UAM4"/>
<reference evidence="12" key="1">
    <citation type="submission" date="2012-12" db="EMBL/GenBank/DDBJ databases">
        <authorList>
            <person name="Hellsten U."/>
            <person name="Grimwood J."/>
            <person name="Chapman J.A."/>
            <person name="Shapiro H."/>
            <person name="Aerts A."/>
            <person name="Otillar R.P."/>
            <person name="Terry A.Y."/>
            <person name="Boore J.L."/>
            <person name="Simakov O."/>
            <person name="Marletaz F."/>
            <person name="Cho S.-J."/>
            <person name="Edsinger-Gonzales E."/>
            <person name="Havlak P."/>
            <person name="Kuo D.-H."/>
            <person name="Larsson T."/>
            <person name="Lv J."/>
            <person name="Arendt D."/>
            <person name="Savage R."/>
            <person name="Osoegawa K."/>
            <person name="de Jong P."/>
            <person name="Lindberg D.R."/>
            <person name="Seaver E.C."/>
            <person name="Weisblat D.A."/>
            <person name="Putnam N.H."/>
            <person name="Grigoriev I.V."/>
            <person name="Rokhsar D.S."/>
        </authorList>
    </citation>
    <scope>NUCLEOTIDE SEQUENCE</scope>
    <source>
        <strain evidence="12">I ESC-2004</strain>
    </source>
</reference>
<dbReference type="GO" id="GO:0000139">
    <property type="term" value="C:Golgi membrane"/>
    <property type="evidence" value="ECO:0007669"/>
    <property type="project" value="UniProtKB-SubCell"/>
</dbReference>
<keyword evidence="3 9" id="KW-0808">Transferase</keyword>
<keyword evidence="4" id="KW-0812">Transmembrane</keyword>
<evidence type="ECO:0000256" key="3">
    <source>
        <dbReference type="ARBA" id="ARBA00022679"/>
    </source>
</evidence>
<dbReference type="GO" id="GO:0008146">
    <property type="term" value="F:sulfotransferase activity"/>
    <property type="evidence" value="ECO:0007669"/>
    <property type="project" value="InterPro"/>
</dbReference>
<comment type="similarity">
    <text evidence="2 9">Belongs to the sulfotransferase 2 family.</text>
</comment>
<sequence length="190" mass="22326">MEYLPLEDIINRLQKYTSFVIVRHPIDRIISAYKDKIQSRGPSRMRKIVKDIMEFYGIREDRRLTNDAGTFWKYVEITFPQFVSWMVRTKSNDTHWQSFRDLCFPCDINFTYIGHLETIDTDMFHIFNELIGTELALEVLKNNPRLNGGSARDVASLALHFKDLTLKQLRELNAYAGDDMNMFGYSPLTL</sequence>
<dbReference type="STRING" id="283909.R7UAM4"/>
<comment type="subcellular location">
    <subcellularLocation>
        <location evidence="1 9">Golgi apparatus membrane</location>
        <topology evidence="1 9">Single-pass type II membrane protein</topology>
    </subcellularLocation>
</comment>
<evidence type="ECO:0000313" key="11">
    <source>
        <dbReference type="EnsemblMetazoa" id="CapteP118380"/>
    </source>
</evidence>
<dbReference type="EMBL" id="AMQN01008605">
    <property type="status" value="NOT_ANNOTATED_CDS"/>
    <property type="molecule type" value="Genomic_DNA"/>
</dbReference>
<reference evidence="11" key="3">
    <citation type="submission" date="2015-06" db="UniProtKB">
        <authorList>
            <consortium name="EnsemblMetazoa"/>
        </authorList>
    </citation>
    <scope>IDENTIFICATION</scope>
</reference>
<dbReference type="InterPro" id="IPR005331">
    <property type="entry name" value="Sulfotransferase"/>
</dbReference>
<dbReference type="InterPro" id="IPR018011">
    <property type="entry name" value="Carb_sulfotrans_8-10"/>
</dbReference>
<evidence type="ECO:0000256" key="2">
    <source>
        <dbReference type="ARBA" id="ARBA00006339"/>
    </source>
</evidence>
<keyword evidence="7" id="KW-0472">Membrane</keyword>
<dbReference type="EC" id="2.8.2.-" evidence="9"/>
<proteinExistence type="inferred from homology"/>
<dbReference type="Pfam" id="PF03567">
    <property type="entry name" value="Sulfotransfer_2"/>
    <property type="match status" value="1"/>
</dbReference>
<dbReference type="HOGENOM" id="CLU_106861_0_0_1"/>
<evidence type="ECO:0000256" key="8">
    <source>
        <dbReference type="ARBA" id="ARBA00023180"/>
    </source>
</evidence>
<dbReference type="EMBL" id="KB303545">
    <property type="protein sequence ID" value="ELU03014.1"/>
    <property type="molecule type" value="Genomic_DNA"/>
</dbReference>
<dbReference type="Proteomes" id="UP000014760">
    <property type="component" value="Unassembled WGS sequence"/>
</dbReference>
<dbReference type="PANTHER" id="PTHR12137:SF54">
    <property type="entry name" value="CARBOHYDRATE SULFOTRANSFERASE"/>
    <property type="match status" value="1"/>
</dbReference>
<organism evidence="10">
    <name type="scientific">Capitella teleta</name>
    <name type="common">Polychaete worm</name>
    <dbReference type="NCBI Taxonomy" id="283909"/>
    <lineage>
        <taxon>Eukaryota</taxon>
        <taxon>Metazoa</taxon>
        <taxon>Spiralia</taxon>
        <taxon>Lophotrochozoa</taxon>
        <taxon>Annelida</taxon>
        <taxon>Polychaeta</taxon>
        <taxon>Sedentaria</taxon>
        <taxon>Scolecida</taxon>
        <taxon>Capitellidae</taxon>
        <taxon>Capitella</taxon>
    </lineage>
</organism>
<evidence type="ECO:0000256" key="5">
    <source>
        <dbReference type="ARBA" id="ARBA00022989"/>
    </source>
</evidence>
<keyword evidence="5" id="KW-1133">Transmembrane helix</keyword>
<keyword evidence="9" id="KW-0735">Signal-anchor</keyword>
<evidence type="ECO:0000256" key="7">
    <source>
        <dbReference type="ARBA" id="ARBA00023136"/>
    </source>
</evidence>
<gene>
    <name evidence="10" type="ORF">CAPTEDRAFT_118380</name>
</gene>
<keyword evidence="8 9" id="KW-0325">Glycoprotein</keyword>
<dbReference type="EnsemblMetazoa" id="CapteT118380">
    <property type="protein sequence ID" value="CapteP118380"/>
    <property type="gene ID" value="CapteG118380"/>
</dbReference>
<dbReference type="OrthoDB" id="6380564at2759"/>
<dbReference type="PANTHER" id="PTHR12137">
    <property type="entry name" value="CARBOHYDRATE SULFOTRANSFERASE"/>
    <property type="match status" value="1"/>
</dbReference>
<evidence type="ECO:0000256" key="4">
    <source>
        <dbReference type="ARBA" id="ARBA00022692"/>
    </source>
</evidence>
<reference evidence="10 12" key="2">
    <citation type="journal article" date="2013" name="Nature">
        <title>Insights into bilaterian evolution from three spiralian genomes.</title>
        <authorList>
            <person name="Simakov O."/>
            <person name="Marletaz F."/>
            <person name="Cho S.J."/>
            <person name="Edsinger-Gonzales E."/>
            <person name="Havlak P."/>
            <person name="Hellsten U."/>
            <person name="Kuo D.H."/>
            <person name="Larsson T."/>
            <person name="Lv J."/>
            <person name="Arendt D."/>
            <person name="Savage R."/>
            <person name="Osoegawa K."/>
            <person name="de Jong P."/>
            <person name="Grimwood J."/>
            <person name="Chapman J.A."/>
            <person name="Shapiro H."/>
            <person name="Aerts A."/>
            <person name="Otillar R.P."/>
            <person name="Terry A.Y."/>
            <person name="Boore J.L."/>
            <person name="Grigoriev I.V."/>
            <person name="Lindberg D.R."/>
            <person name="Seaver E.C."/>
            <person name="Weisblat D.A."/>
            <person name="Putnam N.H."/>
            <person name="Rokhsar D.S."/>
        </authorList>
    </citation>
    <scope>NUCLEOTIDE SEQUENCE</scope>
    <source>
        <strain evidence="10 12">I ESC-2004</strain>
    </source>
</reference>
<evidence type="ECO:0000256" key="6">
    <source>
        <dbReference type="ARBA" id="ARBA00023034"/>
    </source>
</evidence>
<name>R7UAM4_CAPTE</name>
<keyword evidence="6 9" id="KW-0333">Golgi apparatus</keyword>
<evidence type="ECO:0000313" key="10">
    <source>
        <dbReference type="EMBL" id="ELU03014.1"/>
    </source>
</evidence>
<accession>R7UAM4</accession>
<dbReference type="OMA" id="EWRNGEN"/>
<evidence type="ECO:0000256" key="1">
    <source>
        <dbReference type="ARBA" id="ARBA00004323"/>
    </source>
</evidence>
<protein>
    <recommendedName>
        <fullName evidence="9">Carbohydrate sulfotransferase</fullName>
        <ecNumber evidence="9">2.8.2.-</ecNumber>
    </recommendedName>
</protein>
<keyword evidence="9" id="KW-0119">Carbohydrate metabolism</keyword>
<evidence type="ECO:0000313" key="12">
    <source>
        <dbReference type="Proteomes" id="UP000014760"/>
    </source>
</evidence>
<dbReference type="GO" id="GO:0016051">
    <property type="term" value="P:carbohydrate biosynthetic process"/>
    <property type="evidence" value="ECO:0007669"/>
    <property type="project" value="InterPro"/>
</dbReference>